<organism evidence="1 2">
    <name type="scientific">Flintibacter faecis</name>
    <dbReference type="NCBI Taxonomy" id="2763047"/>
    <lineage>
        <taxon>Bacteria</taxon>
        <taxon>Bacillati</taxon>
        <taxon>Bacillota</taxon>
        <taxon>Clostridia</taxon>
        <taxon>Eubacteriales</taxon>
        <taxon>Flintibacter</taxon>
    </lineage>
</organism>
<keyword evidence="2" id="KW-1185">Reference proteome</keyword>
<dbReference type="AlphaFoldDB" id="A0A8J6IZF3"/>
<dbReference type="Proteomes" id="UP000602260">
    <property type="component" value="Unassembled WGS sequence"/>
</dbReference>
<dbReference type="RefSeq" id="WP_186878584.1">
    <property type="nucleotide sequence ID" value="NZ_JACOPN010000005.1"/>
</dbReference>
<dbReference type="EMBL" id="JACOPN010000005">
    <property type="protein sequence ID" value="MBC5717298.1"/>
    <property type="molecule type" value="Genomic_DNA"/>
</dbReference>
<sequence>MSYIDWNRFLAGYQKHRGGSFFSCGRERLNQCDSQLVLPDGEEPPLLILLRQCAEGRGSWDNLIARTTIPLDGSYSLHIRRKDLTGAGFQTLMSLAGERRDYGDPAALKGRVVTTDDRAFTKLVLGDRELRNALTARPGDSLRVAPGPLDDGAHTVEVCCENFDGTLTQRSPWLTDHIAALTDDCFFKDDGEKSALQKAAQEDFDRQMDGFLAFLRAARDAVKRWPVKK</sequence>
<protein>
    <submittedName>
        <fullName evidence="1">Uncharacterized protein</fullName>
    </submittedName>
</protein>
<gene>
    <name evidence="1" type="ORF">H8S55_08205</name>
</gene>
<reference evidence="1" key="1">
    <citation type="submission" date="2020-08" db="EMBL/GenBank/DDBJ databases">
        <title>Genome public.</title>
        <authorList>
            <person name="Liu C."/>
            <person name="Sun Q."/>
        </authorList>
    </citation>
    <scope>NUCLEOTIDE SEQUENCE</scope>
    <source>
        <strain evidence="1">BX5</strain>
    </source>
</reference>
<comment type="caution">
    <text evidence="1">The sequence shown here is derived from an EMBL/GenBank/DDBJ whole genome shotgun (WGS) entry which is preliminary data.</text>
</comment>
<name>A0A8J6IZF3_9FIRM</name>
<accession>A0A8J6IZF3</accession>
<evidence type="ECO:0000313" key="1">
    <source>
        <dbReference type="EMBL" id="MBC5717298.1"/>
    </source>
</evidence>
<evidence type="ECO:0000313" key="2">
    <source>
        <dbReference type="Proteomes" id="UP000602260"/>
    </source>
</evidence>
<proteinExistence type="predicted"/>